<accession>A0AA94L0C7</accession>
<feature type="chain" id="PRO_5041666809" evidence="2">
    <location>
        <begin position="26"/>
        <end position="431"/>
    </location>
</feature>
<dbReference type="Proteomes" id="UP000198506">
    <property type="component" value="Unassembled WGS sequence"/>
</dbReference>
<feature type="region of interest" description="Disordered" evidence="1">
    <location>
        <begin position="410"/>
        <end position="431"/>
    </location>
</feature>
<evidence type="ECO:0000256" key="1">
    <source>
        <dbReference type="SAM" id="MobiDB-lite"/>
    </source>
</evidence>
<dbReference type="AlphaFoldDB" id="A0AA94L0C7"/>
<keyword evidence="2" id="KW-0732">Signal</keyword>
<dbReference type="Pfam" id="PF04122">
    <property type="entry name" value="CW_binding_2"/>
    <property type="match status" value="3"/>
</dbReference>
<name>A0AA94L0C7_9MICO</name>
<dbReference type="InterPro" id="IPR051922">
    <property type="entry name" value="Bact_Sporulation_Assoc"/>
</dbReference>
<comment type="caution">
    <text evidence="3">The sequence shown here is derived from an EMBL/GenBank/DDBJ whole genome shotgun (WGS) entry which is preliminary data.</text>
</comment>
<feature type="signal peptide" evidence="2">
    <location>
        <begin position="1"/>
        <end position="25"/>
    </location>
</feature>
<proteinExistence type="predicted"/>
<feature type="compositionally biased region" description="Pro residues" evidence="1">
    <location>
        <begin position="343"/>
        <end position="372"/>
    </location>
</feature>
<sequence>MRRTFSRALTIGTLALMLGSVSLVAAGPAPEANAMSVMRIAGADRYATSVAISRQMAWIGDTVYLASGSKFPDALAAGPVAAAEDAHLLLTPRDALPGAVATRLSELGPSEVVLVGDEQSISVAVAAQIHELVPGATVTRVAGGNRYETALKLLDRLSENAAILEVWVVAGSKFPDALVAGSIAGQRQGAIVLDPNGARTTGIDAWIAQVSDAVAGVPVRIAGSEASVSRSTENALRNAGAASVNRYAGANRYETARVIHDAFSTSVPTQRMLLATGQNFPDALGGSLLAANNGEPLYLAPSSCNTNIASMLRGERDQRGITTVVGLGGIPSLSERALRLEDCPPPPPPAPAPTPKPTPGPAPAPPAGPPPSSGVNCSDFRTWAAAQAWFLYWYPSLGDVAGLDRNNDMIACESLPGSPGSKIDTTPSPEA</sequence>
<gene>
    <name evidence="3" type="ORF">SAMN04487783_2091</name>
</gene>
<dbReference type="Gene3D" id="3.40.50.12090">
    <property type="match status" value="1"/>
</dbReference>
<dbReference type="EMBL" id="FOZN01000003">
    <property type="protein sequence ID" value="SFS15638.1"/>
    <property type="molecule type" value="Genomic_DNA"/>
</dbReference>
<evidence type="ECO:0000313" key="3">
    <source>
        <dbReference type="EMBL" id="SFS15638.1"/>
    </source>
</evidence>
<reference evidence="3 4" key="1">
    <citation type="submission" date="2016-10" db="EMBL/GenBank/DDBJ databases">
        <authorList>
            <person name="Varghese N."/>
            <person name="Submissions S."/>
        </authorList>
    </citation>
    <scope>NUCLEOTIDE SEQUENCE [LARGE SCALE GENOMIC DNA]</scope>
    <source>
        <strain evidence="3 4">IAM 15147</strain>
    </source>
</reference>
<evidence type="ECO:0000313" key="4">
    <source>
        <dbReference type="Proteomes" id="UP000198506"/>
    </source>
</evidence>
<evidence type="ECO:0000256" key="2">
    <source>
        <dbReference type="SAM" id="SignalP"/>
    </source>
</evidence>
<protein>
    <submittedName>
        <fullName evidence="3">Excalibur calcium-binding domain-containing protein</fullName>
    </submittedName>
</protein>
<dbReference type="RefSeq" id="WP_092918549.1">
    <property type="nucleotide sequence ID" value="NZ_FOZN01000003.1"/>
</dbReference>
<dbReference type="InterPro" id="IPR007253">
    <property type="entry name" value="Cell_wall-bd_2"/>
</dbReference>
<dbReference type="PANTHER" id="PTHR30032">
    <property type="entry name" value="N-ACETYLMURAMOYL-L-ALANINE AMIDASE-RELATED"/>
    <property type="match status" value="1"/>
</dbReference>
<keyword evidence="4" id="KW-1185">Reference proteome</keyword>
<organism evidence="3 4">
    <name type="scientific">Agrococcus baldri</name>
    <dbReference type="NCBI Taxonomy" id="153730"/>
    <lineage>
        <taxon>Bacteria</taxon>
        <taxon>Bacillati</taxon>
        <taxon>Actinomycetota</taxon>
        <taxon>Actinomycetes</taxon>
        <taxon>Micrococcales</taxon>
        <taxon>Microbacteriaceae</taxon>
        <taxon>Agrococcus</taxon>
    </lineage>
</organism>
<feature type="region of interest" description="Disordered" evidence="1">
    <location>
        <begin position="339"/>
        <end position="374"/>
    </location>
</feature>
<dbReference type="PANTHER" id="PTHR30032:SF8">
    <property type="entry name" value="GERMINATION-SPECIFIC N-ACETYLMURAMOYL-L-ALANINE AMIDASE"/>
    <property type="match status" value="1"/>
</dbReference>